<dbReference type="SUPFAM" id="SSF52091">
    <property type="entry name" value="SpoIIaa-like"/>
    <property type="match status" value="1"/>
</dbReference>
<dbReference type="InterPro" id="IPR009875">
    <property type="entry name" value="PilZ_domain"/>
</dbReference>
<dbReference type="InterPro" id="IPR036513">
    <property type="entry name" value="STAS_dom_sf"/>
</dbReference>
<dbReference type="PROSITE" id="PS50801">
    <property type="entry name" value="STAS"/>
    <property type="match status" value="1"/>
</dbReference>
<sequence length="271" mass="30851">MYNFIREKQKIKEMITCTVMKIISHPSYAGGSAIQVLEIFGEIIGQEVFELEWYLYTCLDEGRYNLLIDLRQVKKIDGLGIQIFKNVISRGMQIRLFNVGPDIQRMLRISGNADFVKIYYETDCDQVISSFKKDIEEKKRIINGNIIKRCYPRIHTFFQASFQSHAGNSSTISCRANIINLSEGGVFAEILTAIDAKSGEIVRCADIEGQGLRNFEFSLNDSSETVKAQGQCVREIMNGHKAYAGIQFQDMEQEGKDKVQAYIRKAILVKD</sequence>
<comment type="caution">
    <text evidence="2">The sequence shown here is derived from an EMBL/GenBank/DDBJ whole genome shotgun (WGS) entry which is preliminary data.</text>
</comment>
<dbReference type="eggNOG" id="ENOG502ZEVB">
    <property type="taxonomic scope" value="Bacteria"/>
</dbReference>
<accession>I3IGI2</accession>
<dbReference type="Gene3D" id="3.30.750.24">
    <property type="entry name" value="STAS domain"/>
    <property type="match status" value="1"/>
</dbReference>
<dbReference type="GO" id="GO:0035438">
    <property type="term" value="F:cyclic-di-GMP binding"/>
    <property type="evidence" value="ECO:0007669"/>
    <property type="project" value="InterPro"/>
</dbReference>
<dbReference type="Proteomes" id="UP000002985">
    <property type="component" value="Unassembled WGS sequence"/>
</dbReference>
<dbReference type="EMBL" id="BAFH01000001">
    <property type="protein sequence ID" value="GAB60827.1"/>
    <property type="molecule type" value="Genomic_DNA"/>
</dbReference>
<evidence type="ECO:0000259" key="1">
    <source>
        <dbReference type="PROSITE" id="PS50801"/>
    </source>
</evidence>
<gene>
    <name evidence="2" type="ORF">KSU1_A0060</name>
</gene>
<dbReference type="InterPro" id="IPR002645">
    <property type="entry name" value="STAS_dom"/>
</dbReference>
<dbReference type="OrthoDB" id="9796076at2"/>
<dbReference type="AlphaFoldDB" id="I3IGI2"/>
<feature type="domain" description="STAS" evidence="1">
    <location>
        <begin position="24"/>
        <end position="111"/>
    </location>
</feature>
<dbReference type="Pfam" id="PF01740">
    <property type="entry name" value="STAS"/>
    <property type="match status" value="1"/>
</dbReference>
<evidence type="ECO:0000313" key="2">
    <source>
        <dbReference type="EMBL" id="GAB60827.1"/>
    </source>
</evidence>
<name>I3IGI2_9BACT</name>
<dbReference type="Gene3D" id="2.40.10.220">
    <property type="entry name" value="predicted glycosyltransferase like domains"/>
    <property type="match status" value="1"/>
</dbReference>
<organism evidence="2 3">
    <name type="scientific">Candidatus Jettenia caeni</name>
    <dbReference type="NCBI Taxonomy" id="247490"/>
    <lineage>
        <taxon>Bacteria</taxon>
        <taxon>Pseudomonadati</taxon>
        <taxon>Planctomycetota</taxon>
        <taxon>Candidatus Brocadiia</taxon>
        <taxon>Candidatus Brocadiales</taxon>
        <taxon>Candidatus Brocadiaceae</taxon>
        <taxon>Candidatus Jettenia</taxon>
    </lineage>
</organism>
<dbReference type="Pfam" id="PF07238">
    <property type="entry name" value="PilZ"/>
    <property type="match status" value="1"/>
</dbReference>
<keyword evidence="3" id="KW-1185">Reference proteome</keyword>
<protein>
    <recommendedName>
        <fullName evidence="1">STAS domain-containing protein</fullName>
    </recommendedName>
</protein>
<evidence type="ECO:0000313" key="3">
    <source>
        <dbReference type="Proteomes" id="UP000002985"/>
    </source>
</evidence>
<dbReference type="CDD" id="cd07043">
    <property type="entry name" value="STAS_anti-anti-sigma_factors"/>
    <property type="match status" value="1"/>
</dbReference>
<proteinExistence type="predicted"/>
<reference evidence="2 3" key="1">
    <citation type="journal article" date="2012" name="FEBS Lett.">
        <title>Anammox organism KSU-1 expresses a NirK-type copper-containing nitrite reductase instead of a NirS-type with cytochrome cd1.</title>
        <authorList>
            <person name="Hira D."/>
            <person name="Toh H."/>
            <person name="Migita C.T."/>
            <person name="Okubo H."/>
            <person name="Nishiyama T."/>
            <person name="Hattori M."/>
            <person name="Furukawa K."/>
            <person name="Fujii T."/>
        </authorList>
    </citation>
    <scope>NUCLEOTIDE SEQUENCE [LARGE SCALE GENOMIC DNA]</scope>
</reference>